<dbReference type="EMBL" id="JACRSP010000001">
    <property type="protein sequence ID" value="MBC8535406.1"/>
    <property type="molecule type" value="Genomic_DNA"/>
</dbReference>
<sequence>MGDVLLRAFCFVFLIFLGFILKRVGLFKQGEYRVISKVVLNITLPAAVITSFATYDSPPSLLILVVIGFACNLLMFGVGYITSRGKPAGERAFRMLNYPGYNIGCFTLPFVQSFLGPLGVIATCMFDTGNSMMCMGGSYALTSTILGVGERGTAKGFLKKCVSSVPLDTYVIMLLVSLAKVPVPNAVVTLTSLIGGANGVLAMLMIGMMFEIHFEKAYFKQAAVTLGVRYGFAAVLAALFYFATPFPLVVRQVLAIVVFAPITSVTPVYTEQCGGDGALASFTNSVAILLSVAIITGLLLAMGIG</sequence>
<feature type="transmembrane region" description="Helical" evidence="8">
    <location>
        <begin position="61"/>
        <end position="81"/>
    </location>
</feature>
<name>A0A926DCP8_9FIRM</name>
<keyword evidence="10" id="KW-1185">Reference proteome</keyword>
<accession>A0A926DCP8</accession>
<dbReference type="InterPro" id="IPR004776">
    <property type="entry name" value="Mem_transp_PIN-like"/>
</dbReference>
<dbReference type="Pfam" id="PF03547">
    <property type="entry name" value="Mem_trans"/>
    <property type="match status" value="1"/>
</dbReference>
<evidence type="ECO:0000313" key="9">
    <source>
        <dbReference type="EMBL" id="MBC8535406.1"/>
    </source>
</evidence>
<feature type="transmembrane region" description="Helical" evidence="8">
    <location>
        <begin position="38"/>
        <end position="55"/>
    </location>
</feature>
<evidence type="ECO:0000256" key="8">
    <source>
        <dbReference type="SAM" id="Phobius"/>
    </source>
</evidence>
<proteinExistence type="inferred from homology"/>
<evidence type="ECO:0000256" key="4">
    <source>
        <dbReference type="ARBA" id="ARBA00022475"/>
    </source>
</evidence>
<evidence type="ECO:0000256" key="5">
    <source>
        <dbReference type="ARBA" id="ARBA00022692"/>
    </source>
</evidence>
<evidence type="ECO:0000256" key="1">
    <source>
        <dbReference type="ARBA" id="ARBA00004651"/>
    </source>
</evidence>
<feature type="transmembrane region" description="Helical" evidence="8">
    <location>
        <begin position="6"/>
        <end position="26"/>
    </location>
</feature>
<dbReference type="Proteomes" id="UP000620366">
    <property type="component" value="Unassembled WGS sequence"/>
</dbReference>
<evidence type="ECO:0000256" key="6">
    <source>
        <dbReference type="ARBA" id="ARBA00022989"/>
    </source>
</evidence>
<evidence type="ECO:0000313" key="10">
    <source>
        <dbReference type="Proteomes" id="UP000620366"/>
    </source>
</evidence>
<keyword evidence="6 8" id="KW-1133">Transmembrane helix</keyword>
<comment type="subcellular location">
    <subcellularLocation>
        <location evidence="1">Cell membrane</location>
        <topology evidence="1">Multi-pass membrane protein</topology>
    </subcellularLocation>
</comment>
<dbReference type="PANTHER" id="PTHR36838:SF3">
    <property type="entry name" value="TRANSPORTER AUXIN EFFLUX CARRIER EC FAMILY"/>
    <property type="match status" value="1"/>
</dbReference>
<evidence type="ECO:0000256" key="2">
    <source>
        <dbReference type="ARBA" id="ARBA00010145"/>
    </source>
</evidence>
<dbReference type="PANTHER" id="PTHR36838">
    <property type="entry name" value="AUXIN EFFLUX CARRIER FAMILY PROTEIN"/>
    <property type="match status" value="1"/>
</dbReference>
<dbReference type="InterPro" id="IPR038770">
    <property type="entry name" value="Na+/solute_symporter_sf"/>
</dbReference>
<evidence type="ECO:0000256" key="3">
    <source>
        <dbReference type="ARBA" id="ARBA00022448"/>
    </source>
</evidence>
<dbReference type="Gene3D" id="1.20.1530.20">
    <property type="match status" value="1"/>
</dbReference>
<keyword evidence="3" id="KW-0813">Transport</keyword>
<protein>
    <submittedName>
        <fullName evidence="9">AEC family transporter</fullName>
    </submittedName>
</protein>
<gene>
    <name evidence="9" type="ORF">H8695_01680</name>
</gene>
<feature type="transmembrane region" description="Helical" evidence="8">
    <location>
        <begin position="282"/>
        <end position="304"/>
    </location>
</feature>
<feature type="transmembrane region" description="Helical" evidence="8">
    <location>
        <begin position="249"/>
        <end position="270"/>
    </location>
</feature>
<reference evidence="9" key="1">
    <citation type="submission" date="2020-08" db="EMBL/GenBank/DDBJ databases">
        <title>Genome public.</title>
        <authorList>
            <person name="Liu C."/>
            <person name="Sun Q."/>
        </authorList>
    </citation>
    <scope>NUCLEOTIDE SEQUENCE</scope>
    <source>
        <strain evidence="9">BX7</strain>
    </source>
</reference>
<keyword evidence="7 8" id="KW-0472">Membrane</keyword>
<keyword evidence="5 8" id="KW-0812">Transmembrane</keyword>
<feature type="transmembrane region" description="Helical" evidence="8">
    <location>
        <begin position="101"/>
        <end position="122"/>
    </location>
</feature>
<comment type="similarity">
    <text evidence="2">Belongs to the auxin efflux carrier (TC 2.A.69) family.</text>
</comment>
<organism evidence="9 10">
    <name type="scientific">Feifania hominis</name>
    <dbReference type="NCBI Taxonomy" id="2763660"/>
    <lineage>
        <taxon>Bacteria</taxon>
        <taxon>Bacillati</taxon>
        <taxon>Bacillota</taxon>
        <taxon>Clostridia</taxon>
        <taxon>Eubacteriales</taxon>
        <taxon>Feifaniaceae</taxon>
        <taxon>Feifania</taxon>
    </lineage>
</organism>
<keyword evidence="4" id="KW-1003">Cell membrane</keyword>
<dbReference type="GO" id="GO:0005886">
    <property type="term" value="C:plasma membrane"/>
    <property type="evidence" value="ECO:0007669"/>
    <property type="project" value="UniProtKB-SubCell"/>
</dbReference>
<feature type="transmembrane region" description="Helical" evidence="8">
    <location>
        <begin position="187"/>
        <end position="210"/>
    </location>
</feature>
<dbReference type="GO" id="GO:0055085">
    <property type="term" value="P:transmembrane transport"/>
    <property type="evidence" value="ECO:0007669"/>
    <property type="project" value="InterPro"/>
</dbReference>
<evidence type="ECO:0000256" key="7">
    <source>
        <dbReference type="ARBA" id="ARBA00023136"/>
    </source>
</evidence>
<dbReference type="RefSeq" id="WP_249299123.1">
    <property type="nucleotide sequence ID" value="NZ_JACRSP010000001.1"/>
</dbReference>
<feature type="transmembrane region" description="Helical" evidence="8">
    <location>
        <begin position="222"/>
        <end position="243"/>
    </location>
</feature>
<comment type="caution">
    <text evidence="9">The sequence shown here is derived from an EMBL/GenBank/DDBJ whole genome shotgun (WGS) entry which is preliminary data.</text>
</comment>
<dbReference type="AlphaFoldDB" id="A0A926DCP8"/>